<sequence>MFEVAQAQECRGLAIATYIAIAQSTSNKLLSSSETSAAIERSEHKRRDVQRDEAISTERQIVSEICSSTSEVDLFGKIRFGAEGSGGFYAFMATPSWLSRSSRSVYSVMVQRATMGWQVNLRTYEVANVYDDLFDVLSYDEPDRLHKYLHDRRLSIFVRETCGHSILHAAMYCLCFNVIGALINQGLDVDSDPIWYRT</sequence>
<reference evidence="1 2" key="2">
    <citation type="submission" date="2020-04" db="EMBL/GenBank/DDBJ databases">
        <title>Genome sequencing and assembly of multiple isolates from the Colletotrichum gloeosporioides species complex.</title>
        <authorList>
            <person name="Gan P."/>
            <person name="Shirasu K."/>
        </authorList>
    </citation>
    <scope>NUCLEOTIDE SEQUENCE [LARGE SCALE GENOMIC DNA]</scope>
    <source>
        <strain evidence="1 2">Nara gc5</strain>
    </source>
</reference>
<dbReference type="AlphaFoldDB" id="A0A7J6IP26"/>
<reference evidence="1 2" key="1">
    <citation type="submission" date="2012-08" db="EMBL/GenBank/DDBJ databases">
        <authorList>
            <person name="Gan P.H.P."/>
            <person name="Ikeda K."/>
            <person name="Irieda H."/>
            <person name="Narusaka M."/>
            <person name="O'Connell R.J."/>
            <person name="Narusaka Y."/>
            <person name="Takano Y."/>
            <person name="Kubo Y."/>
            <person name="Shirasu K."/>
        </authorList>
    </citation>
    <scope>NUCLEOTIDE SEQUENCE [LARGE SCALE GENOMIC DNA]</scope>
    <source>
        <strain evidence="1 2">Nara gc5</strain>
    </source>
</reference>
<evidence type="ECO:0000313" key="2">
    <source>
        <dbReference type="Proteomes" id="UP000011096"/>
    </source>
</evidence>
<dbReference type="Proteomes" id="UP000011096">
    <property type="component" value="Unassembled WGS sequence"/>
</dbReference>
<accession>A0A7J6IP26</accession>
<gene>
    <name evidence="1" type="ORF">CGGC5_v013257</name>
</gene>
<evidence type="ECO:0000313" key="1">
    <source>
        <dbReference type="EMBL" id="KAF4477647.1"/>
    </source>
</evidence>
<comment type="caution">
    <text evidence="1">The sequence shown here is derived from an EMBL/GenBank/DDBJ whole genome shotgun (WGS) entry which is preliminary data.</text>
</comment>
<proteinExistence type="predicted"/>
<dbReference type="InParanoid" id="A0A7J6IP26"/>
<organism evidence="1 2">
    <name type="scientific">Colletotrichum fructicola (strain Nara gc5)</name>
    <name type="common">Anthracnose fungus</name>
    <name type="synonym">Colletotrichum gloeosporioides (strain Nara gc5)</name>
    <dbReference type="NCBI Taxonomy" id="1213859"/>
    <lineage>
        <taxon>Eukaryota</taxon>
        <taxon>Fungi</taxon>
        <taxon>Dikarya</taxon>
        <taxon>Ascomycota</taxon>
        <taxon>Pezizomycotina</taxon>
        <taxon>Sordariomycetes</taxon>
        <taxon>Hypocreomycetidae</taxon>
        <taxon>Glomerellales</taxon>
        <taxon>Glomerellaceae</taxon>
        <taxon>Colletotrichum</taxon>
        <taxon>Colletotrichum gloeosporioides species complex</taxon>
    </lineage>
</organism>
<keyword evidence="2" id="KW-1185">Reference proteome</keyword>
<name>A0A7J6IP26_COLFN</name>
<dbReference type="EMBL" id="ANPB02000008">
    <property type="protein sequence ID" value="KAF4477647.1"/>
    <property type="molecule type" value="Genomic_DNA"/>
</dbReference>
<protein>
    <submittedName>
        <fullName evidence="1">Uncharacterized protein</fullName>
    </submittedName>
</protein>
<dbReference type="RefSeq" id="XP_066007658.1">
    <property type="nucleotide sequence ID" value="XM_066152896.1"/>
</dbReference>
<dbReference type="GeneID" id="90980307"/>